<comment type="similarity">
    <text evidence="1">Belongs to the N(4)/N(6)-methyltransferase family.</text>
</comment>
<keyword evidence="2 7" id="KW-0489">Methyltransferase</keyword>
<dbReference type="InterPro" id="IPR029063">
    <property type="entry name" value="SAM-dependent_MTases_sf"/>
</dbReference>
<dbReference type="GO" id="GO:0009307">
    <property type="term" value="P:DNA restriction-modification system"/>
    <property type="evidence" value="ECO:0007669"/>
    <property type="project" value="UniProtKB-KW"/>
</dbReference>
<dbReference type="Pfam" id="PF01555">
    <property type="entry name" value="N6_N4_Mtase"/>
    <property type="match status" value="1"/>
</dbReference>
<dbReference type="GO" id="GO:0008170">
    <property type="term" value="F:N-methyltransferase activity"/>
    <property type="evidence" value="ECO:0007669"/>
    <property type="project" value="InterPro"/>
</dbReference>
<keyword evidence="4" id="KW-0949">S-adenosyl-L-methionine</keyword>
<evidence type="ECO:0000256" key="3">
    <source>
        <dbReference type="ARBA" id="ARBA00022679"/>
    </source>
</evidence>
<dbReference type="AlphaFoldDB" id="A0A7U9JAH7"/>
<evidence type="ECO:0000256" key="5">
    <source>
        <dbReference type="ARBA" id="ARBA00022747"/>
    </source>
</evidence>
<name>A0A7U9JAH7_GEOTM</name>
<evidence type="ECO:0000313" key="8">
    <source>
        <dbReference type="Proteomes" id="UP000018339"/>
    </source>
</evidence>
<evidence type="ECO:0000256" key="1">
    <source>
        <dbReference type="ARBA" id="ARBA00006594"/>
    </source>
</evidence>
<evidence type="ECO:0000313" key="7">
    <source>
        <dbReference type="EMBL" id="ESU71816.1"/>
    </source>
</evidence>
<keyword evidence="3" id="KW-0808">Transferase</keyword>
<organism evidence="7 8">
    <name type="scientific">Geobacillus thermopakistaniensis (strain MAS1)</name>
    <dbReference type="NCBI Taxonomy" id="1408282"/>
    <lineage>
        <taxon>Bacteria</taxon>
        <taxon>Bacillati</taxon>
        <taxon>Bacillota</taxon>
        <taxon>Bacilli</taxon>
        <taxon>Bacillales</taxon>
        <taxon>Anoxybacillaceae</taxon>
        <taxon>Geobacillus</taxon>
    </lineage>
</organism>
<evidence type="ECO:0000256" key="4">
    <source>
        <dbReference type="ARBA" id="ARBA00022691"/>
    </source>
</evidence>
<dbReference type="PROSITE" id="PS00092">
    <property type="entry name" value="N6_MTASE"/>
    <property type="match status" value="1"/>
</dbReference>
<gene>
    <name evidence="7" type="ORF">T260_11410</name>
</gene>
<keyword evidence="5" id="KW-0680">Restriction system</keyword>
<feature type="domain" description="DNA methylase N-4/N-6" evidence="6">
    <location>
        <begin position="111"/>
        <end position="457"/>
    </location>
</feature>
<dbReference type="PRINTS" id="PR00506">
    <property type="entry name" value="D21N6MTFRASE"/>
</dbReference>
<accession>A0A7U9JAH7</accession>
<dbReference type="PIRSF" id="PIRSF015855">
    <property type="entry name" value="TypeIII_Mtase_mKpnI"/>
    <property type="match status" value="1"/>
</dbReference>
<sequence>MEKLDGKSMDIIKANIEALKQLFPEVVTEGKIDFEKLKLILGEEIETRNEKYEFTWHGKTQAMKLAQTPSTGTLRPDKASSKNWDTTENLYIEGDNLEVLKLLQKSYFGKIKMIYIDPPYNTGKDFVYKDDFRDNIKNYKEITQQMTKANTETSGRFHTDWLNMMYPRLKLARNLLSEDGAIFISIDDSEIDNLKKICDEIYGENNFVGRFIWSGGRKNDSKYISVSHEYVLVYVKNIHSLIENKVTWRERKEGLDEIYSKAEELVKKHNFNYEEASQSLKEWFKSLPDNHPSKQHSHYSYIDERGVYFPGDISWPGGGGPVYDVLHPVTGKPVKIPRLGWRFSEERMKEMLENNMIHFGEDESKVPCVKRYLKETEHQVPYSVIYRDSRGAMKRLRDLLGGKVFDFPKDETIILKFIRMVSNQDDIILDFFSGSATTAHAVMQLNAEDGGNRKFIMVQLPEKTDEKSEAYKAGYKNICEIGKERIRRAGEKIVQETGKTDLDIGFKVFKLDSSNVKTWDPDFDNLEQTLFDLQDNIKEDRTKEDLLYEILLKIGLPLTTPIEEIDYNGKTIYNVAYGSVLVCLEDDIDLDIVQEMLKYQSEHMPPKVIFKESGFMSDAVKTNALQTLKKHGITDVRSV</sequence>
<keyword evidence="8" id="KW-1185">Reference proteome</keyword>
<reference evidence="7 8" key="1">
    <citation type="journal article" date="2014" name="Genome Announc.">
        <title>Draft Genome Sequence of Geobacillus thermopakistaniensis Strain MAS1.</title>
        <authorList>
            <person name="Siddiqui M.A."/>
            <person name="Rashid N."/>
            <person name="Ayyampalayam S."/>
            <person name="Whitman W.B."/>
        </authorList>
    </citation>
    <scope>NUCLEOTIDE SEQUENCE [LARGE SCALE GENOMIC DNA]</scope>
    <source>
        <strain evidence="7 8">MAS1</strain>
    </source>
</reference>
<dbReference type="Gene3D" id="3.40.50.150">
    <property type="entry name" value="Vaccinia Virus protein VP39"/>
    <property type="match status" value="2"/>
</dbReference>
<protein>
    <submittedName>
        <fullName evidence="7">DNA methylase N-4</fullName>
    </submittedName>
</protein>
<dbReference type="EMBL" id="AYSF01000055">
    <property type="protein sequence ID" value="ESU71816.1"/>
    <property type="molecule type" value="Genomic_DNA"/>
</dbReference>
<comment type="caution">
    <text evidence="7">The sequence shown here is derived from an EMBL/GenBank/DDBJ whole genome shotgun (WGS) entry which is preliminary data.</text>
</comment>
<evidence type="ECO:0000259" key="6">
    <source>
        <dbReference type="Pfam" id="PF01555"/>
    </source>
</evidence>
<dbReference type="RefSeq" id="WP_023634088.1">
    <property type="nucleotide sequence ID" value="NZ_AYSF01000055.1"/>
</dbReference>
<evidence type="ECO:0000256" key="2">
    <source>
        <dbReference type="ARBA" id="ARBA00022603"/>
    </source>
</evidence>
<proteinExistence type="inferred from homology"/>
<dbReference type="GO" id="GO:0003677">
    <property type="term" value="F:DNA binding"/>
    <property type="evidence" value="ECO:0007669"/>
    <property type="project" value="InterPro"/>
</dbReference>
<dbReference type="Proteomes" id="UP000018339">
    <property type="component" value="Unassembled WGS sequence"/>
</dbReference>
<dbReference type="InterPro" id="IPR002295">
    <property type="entry name" value="N4/N6-MTase_EcoPI_Mod-like"/>
</dbReference>
<dbReference type="SUPFAM" id="SSF53335">
    <property type="entry name" value="S-adenosyl-L-methionine-dependent methyltransferases"/>
    <property type="match status" value="1"/>
</dbReference>
<dbReference type="InterPro" id="IPR002052">
    <property type="entry name" value="DNA_methylase_N6_adenine_CS"/>
</dbReference>
<dbReference type="InterPro" id="IPR002941">
    <property type="entry name" value="DNA_methylase_N4/N6"/>
</dbReference>
<dbReference type="GO" id="GO:0032259">
    <property type="term" value="P:methylation"/>
    <property type="evidence" value="ECO:0007669"/>
    <property type="project" value="UniProtKB-KW"/>
</dbReference>
<dbReference type="REBASE" id="89059">
    <property type="entry name" value="M.GthMAS1ORF11410P"/>
</dbReference>